<organism evidence="6">
    <name type="scientific">uncultured Woeseiaceae bacterium</name>
    <dbReference type="NCBI Taxonomy" id="1983305"/>
    <lineage>
        <taxon>Bacteria</taxon>
        <taxon>Pseudomonadati</taxon>
        <taxon>Pseudomonadota</taxon>
        <taxon>Gammaproteobacteria</taxon>
        <taxon>Woeseiales</taxon>
        <taxon>Woeseiaceae</taxon>
        <taxon>environmental samples</taxon>
    </lineage>
</organism>
<dbReference type="InterPro" id="IPR036909">
    <property type="entry name" value="Cyt_c-like_dom_sf"/>
</dbReference>
<dbReference type="PROSITE" id="PS51007">
    <property type="entry name" value="CYTC"/>
    <property type="match status" value="1"/>
</dbReference>
<evidence type="ECO:0000256" key="3">
    <source>
        <dbReference type="ARBA" id="ARBA00023004"/>
    </source>
</evidence>
<proteinExistence type="predicted"/>
<evidence type="ECO:0000259" key="5">
    <source>
        <dbReference type="PROSITE" id="PS51007"/>
    </source>
</evidence>
<keyword evidence="6" id="KW-0560">Oxidoreductase</keyword>
<evidence type="ECO:0000313" key="6">
    <source>
        <dbReference type="EMBL" id="VUX56366.1"/>
    </source>
</evidence>
<evidence type="ECO:0000256" key="1">
    <source>
        <dbReference type="ARBA" id="ARBA00022617"/>
    </source>
</evidence>
<dbReference type="Pfam" id="PF01011">
    <property type="entry name" value="PQQ"/>
    <property type="match status" value="2"/>
</dbReference>
<keyword evidence="3 4" id="KW-0408">Iron</keyword>
<dbReference type="InterPro" id="IPR002372">
    <property type="entry name" value="PQQ_rpt_dom"/>
</dbReference>
<gene>
    <name evidence="6" type="ORF">JTBM06_V1_700002</name>
</gene>
<dbReference type="Gene3D" id="2.140.10.10">
    <property type="entry name" value="Quinoprotein alcohol dehydrogenase-like superfamily"/>
    <property type="match status" value="1"/>
</dbReference>
<keyword evidence="1 4" id="KW-0349">Heme</keyword>
<dbReference type="EMBL" id="LR633967">
    <property type="protein sequence ID" value="VUX56366.1"/>
    <property type="molecule type" value="Genomic_DNA"/>
</dbReference>
<dbReference type="GO" id="GO:0046872">
    <property type="term" value="F:metal ion binding"/>
    <property type="evidence" value="ECO:0007669"/>
    <property type="project" value="UniProtKB-KW"/>
</dbReference>
<keyword evidence="2 4" id="KW-0479">Metal-binding</keyword>
<dbReference type="GO" id="GO:0020037">
    <property type="term" value="F:heme binding"/>
    <property type="evidence" value="ECO:0007669"/>
    <property type="project" value="InterPro"/>
</dbReference>
<accession>A0A7D9D3N8</accession>
<dbReference type="AlphaFoldDB" id="A0A7D9D3N8"/>
<reference evidence="6" key="1">
    <citation type="submission" date="2019-07" db="EMBL/GenBank/DDBJ databases">
        <authorList>
            <person name="Weber M."/>
            <person name="Kostadinov I."/>
            <person name="Kostadinov D I."/>
        </authorList>
    </citation>
    <scope>NUCLEOTIDE SEQUENCE</scope>
    <source>
        <strain evidence="6">Gfbio:sag-sample-m06:053724c1-46a9-4a36-b237-ea2bf867836b</strain>
    </source>
</reference>
<sequence length="382" mass="42252">MWHYQTVPQDSWEYNATMNIILADLRIDGQDRKTLLTAPKNGFQYVLDRLTGELLAADKYAKVNWATHINLETGRPVYDPEGEFWNRPEEATIPIWPNMWGSHSWQPMAWHPEHELLYIPVLEIPSVVSDYDDGAYNDTLELFTEVDGEPFSPGKLIAFDPVRHVTRWSVDYPLPFNGGVLATAGNLVFQGNAEGRFNAFAADTGEEKWSLSTGSAITAAPVSYAVDDTQYILIPIGSGGGIQFVYPQLGATNESQGPTRLLAFSLDGGSEFPSIARNVRALPEQPELVASGDVVENGKRLFADNCGFCHGKNAVARYGGSVPDLRFASADTHAQWHDIVIDGARRARGMPAFSYLDVEQSEAIRNFVLSQSEALRASVRIE</sequence>
<dbReference type="SUPFAM" id="SSF46626">
    <property type="entry name" value="Cytochrome c"/>
    <property type="match status" value="1"/>
</dbReference>
<protein>
    <submittedName>
        <fullName evidence="6">Lupanine 17-hydroxylase [cytochrome c]</fullName>
        <ecNumber evidence="6">1.17.2.2</ecNumber>
    </submittedName>
</protein>
<evidence type="ECO:0000256" key="2">
    <source>
        <dbReference type="ARBA" id="ARBA00022723"/>
    </source>
</evidence>
<dbReference type="SUPFAM" id="SSF50998">
    <property type="entry name" value="Quinoprotein alcohol dehydrogenase-like"/>
    <property type="match status" value="1"/>
</dbReference>
<dbReference type="Gene3D" id="1.10.760.10">
    <property type="entry name" value="Cytochrome c-like domain"/>
    <property type="match status" value="1"/>
</dbReference>
<feature type="domain" description="Cytochrome c" evidence="5">
    <location>
        <begin position="293"/>
        <end position="372"/>
    </location>
</feature>
<dbReference type="GO" id="GO:0009055">
    <property type="term" value="F:electron transfer activity"/>
    <property type="evidence" value="ECO:0007669"/>
    <property type="project" value="InterPro"/>
</dbReference>
<dbReference type="Pfam" id="PF13442">
    <property type="entry name" value="Cytochrome_CBB3"/>
    <property type="match status" value="1"/>
</dbReference>
<name>A0A7D9D3N8_9GAMM</name>
<evidence type="ECO:0000256" key="4">
    <source>
        <dbReference type="PROSITE-ProRule" id="PRU00433"/>
    </source>
</evidence>
<dbReference type="InterPro" id="IPR011047">
    <property type="entry name" value="Quinoprotein_ADH-like_sf"/>
</dbReference>
<dbReference type="InterPro" id="IPR009056">
    <property type="entry name" value="Cyt_c-like_dom"/>
</dbReference>
<dbReference type="GO" id="GO:0016491">
    <property type="term" value="F:oxidoreductase activity"/>
    <property type="evidence" value="ECO:0007669"/>
    <property type="project" value="UniProtKB-KW"/>
</dbReference>
<dbReference type="EC" id="1.17.2.2" evidence="6"/>